<reference evidence="14" key="1">
    <citation type="submission" date="2012-12" db="EMBL/GenBank/DDBJ databases">
        <authorList>
            <person name="Hellsten U."/>
            <person name="Grimwood J."/>
            <person name="Chapman J.A."/>
            <person name="Shapiro H."/>
            <person name="Aerts A."/>
            <person name="Otillar R.P."/>
            <person name="Terry A.Y."/>
            <person name="Boore J.L."/>
            <person name="Simakov O."/>
            <person name="Marletaz F."/>
            <person name="Cho S.-J."/>
            <person name="Edsinger-Gonzales E."/>
            <person name="Havlak P."/>
            <person name="Kuo D.-H."/>
            <person name="Larsson T."/>
            <person name="Lv J."/>
            <person name="Arendt D."/>
            <person name="Savage R."/>
            <person name="Osoegawa K."/>
            <person name="de Jong P."/>
            <person name="Lindberg D.R."/>
            <person name="Seaver E.C."/>
            <person name="Weisblat D.A."/>
            <person name="Putnam N.H."/>
            <person name="Grigoriev I.V."/>
            <person name="Rokhsar D.S."/>
        </authorList>
    </citation>
    <scope>NUCLEOTIDE SEQUENCE</scope>
</reference>
<sequence>SREHKTTKTLGIIMGSFICCWLPFFILALIRPLLPDPSVVPHWLGHCLQWLGFANSLLNPVIYARFNREFRTPFKHIL</sequence>
<evidence type="ECO:0000256" key="3">
    <source>
        <dbReference type="ARBA" id="ARBA00022692"/>
    </source>
</evidence>
<dbReference type="PANTHER" id="PTHR24248">
    <property type="entry name" value="ADRENERGIC RECEPTOR-RELATED G-PROTEIN COUPLED RECEPTOR"/>
    <property type="match status" value="1"/>
</dbReference>
<dbReference type="InterPro" id="IPR000276">
    <property type="entry name" value="GPCR_Rhodpsn"/>
</dbReference>
<reference evidence="12 14" key="2">
    <citation type="journal article" date="2013" name="Nature">
        <title>Insights into bilaterian evolution from three spiralian genomes.</title>
        <authorList>
            <person name="Simakov O."/>
            <person name="Marletaz F."/>
            <person name="Cho S.J."/>
            <person name="Edsinger-Gonzales E."/>
            <person name="Havlak P."/>
            <person name="Hellsten U."/>
            <person name="Kuo D.H."/>
            <person name="Larsson T."/>
            <person name="Lv J."/>
            <person name="Arendt D."/>
            <person name="Savage R."/>
            <person name="Osoegawa K."/>
            <person name="de Jong P."/>
            <person name="Grimwood J."/>
            <person name="Chapman J.A."/>
            <person name="Shapiro H."/>
            <person name="Aerts A."/>
            <person name="Otillar R.P."/>
            <person name="Terry A.Y."/>
            <person name="Boore J.L."/>
            <person name="Grigoriev I.V."/>
            <person name="Lindberg D.R."/>
            <person name="Seaver E.C."/>
            <person name="Weisblat D.A."/>
            <person name="Putnam N.H."/>
            <person name="Rokhsar D.S."/>
        </authorList>
    </citation>
    <scope>NUCLEOTIDE SEQUENCE</scope>
</reference>
<dbReference type="EnsemblMetazoa" id="HelroT128054">
    <property type="protein sequence ID" value="HelroP128054"/>
    <property type="gene ID" value="HelroG128054"/>
</dbReference>
<evidence type="ECO:0000256" key="6">
    <source>
        <dbReference type="ARBA" id="ARBA00023136"/>
    </source>
</evidence>
<dbReference type="OMA" id="ANPIICA"/>
<dbReference type="InterPro" id="IPR017452">
    <property type="entry name" value="GPCR_Rhodpsn_7TM"/>
</dbReference>
<dbReference type="KEGG" id="hro:HELRODRAFT_128054"/>
<dbReference type="PRINTS" id="PR00237">
    <property type="entry name" value="GPCRRHODOPSN"/>
</dbReference>
<evidence type="ECO:0000256" key="4">
    <source>
        <dbReference type="ARBA" id="ARBA00022989"/>
    </source>
</evidence>
<evidence type="ECO:0000256" key="2">
    <source>
        <dbReference type="ARBA" id="ARBA00022475"/>
    </source>
</evidence>
<keyword evidence="7" id="KW-1015">Disulfide bond</keyword>
<evidence type="ECO:0000256" key="9">
    <source>
        <dbReference type="ARBA" id="ARBA00023224"/>
    </source>
</evidence>
<dbReference type="EMBL" id="AMQM01005722">
    <property type="status" value="NOT_ANNOTATED_CDS"/>
    <property type="molecule type" value="Genomic_DNA"/>
</dbReference>
<dbReference type="SUPFAM" id="SSF81321">
    <property type="entry name" value="Family A G protein-coupled receptor-like"/>
    <property type="match status" value="1"/>
</dbReference>
<reference evidence="13" key="3">
    <citation type="submission" date="2015-06" db="UniProtKB">
        <authorList>
            <consortium name="EnsemblMetazoa"/>
        </authorList>
    </citation>
    <scope>IDENTIFICATION</scope>
</reference>
<dbReference type="PROSITE" id="PS50262">
    <property type="entry name" value="G_PROTEIN_RECEP_F1_2"/>
    <property type="match status" value="1"/>
</dbReference>
<evidence type="ECO:0000256" key="8">
    <source>
        <dbReference type="ARBA" id="ARBA00023170"/>
    </source>
</evidence>
<keyword evidence="8" id="KW-0675">Receptor</keyword>
<keyword evidence="2" id="KW-1003">Cell membrane</keyword>
<evidence type="ECO:0000256" key="1">
    <source>
        <dbReference type="ARBA" id="ARBA00004651"/>
    </source>
</evidence>
<feature type="transmembrane region" description="Helical" evidence="10">
    <location>
        <begin position="12"/>
        <end position="31"/>
    </location>
</feature>
<dbReference type="Proteomes" id="UP000015101">
    <property type="component" value="Unassembled WGS sequence"/>
</dbReference>
<dbReference type="eggNOG" id="KOG3656">
    <property type="taxonomic scope" value="Eukaryota"/>
</dbReference>
<accession>T1EHK7</accession>
<name>T1EHK7_HELRO</name>
<feature type="domain" description="G-protein coupled receptors family 1 profile" evidence="11">
    <location>
        <begin position="1"/>
        <end position="63"/>
    </location>
</feature>
<dbReference type="CTD" id="20196057"/>
<feature type="transmembrane region" description="Helical" evidence="10">
    <location>
        <begin position="43"/>
        <end position="66"/>
    </location>
</feature>
<keyword evidence="4 10" id="KW-1133">Transmembrane helix</keyword>
<dbReference type="GO" id="GO:0005886">
    <property type="term" value="C:plasma membrane"/>
    <property type="evidence" value="ECO:0007669"/>
    <property type="project" value="UniProtKB-SubCell"/>
</dbReference>
<dbReference type="Pfam" id="PF00001">
    <property type="entry name" value="7tm_1"/>
    <property type="match status" value="1"/>
</dbReference>
<protein>
    <recommendedName>
        <fullName evidence="11">G-protein coupled receptors family 1 profile domain-containing protein</fullName>
    </recommendedName>
</protein>
<gene>
    <name evidence="13" type="primary">20196057</name>
    <name evidence="12" type="ORF">HELRODRAFT_128054</name>
</gene>
<evidence type="ECO:0000313" key="14">
    <source>
        <dbReference type="Proteomes" id="UP000015101"/>
    </source>
</evidence>
<dbReference type="AlphaFoldDB" id="T1EHK7"/>
<dbReference type="GO" id="GO:0004993">
    <property type="term" value="F:G protein-coupled serotonin receptor activity"/>
    <property type="evidence" value="ECO:0007669"/>
    <property type="project" value="UniProtKB-ARBA"/>
</dbReference>
<dbReference type="OrthoDB" id="5957871at2759"/>
<comment type="subcellular location">
    <subcellularLocation>
        <location evidence="1">Cell membrane</location>
        <topology evidence="1">Multi-pass membrane protein</topology>
    </subcellularLocation>
</comment>
<evidence type="ECO:0000313" key="13">
    <source>
        <dbReference type="EnsemblMetazoa" id="HelroP128054"/>
    </source>
</evidence>
<evidence type="ECO:0000313" key="12">
    <source>
        <dbReference type="EMBL" id="ESN99782.1"/>
    </source>
</evidence>
<dbReference type="PANTHER" id="PTHR24248:SF199">
    <property type="entry name" value="IP13425P-RELATED"/>
    <property type="match status" value="1"/>
</dbReference>
<keyword evidence="6 10" id="KW-0472">Membrane</keyword>
<evidence type="ECO:0000256" key="5">
    <source>
        <dbReference type="ARBA" id="ARBA00023040"/>
    </source>
</evidence>
<dbReference type="EMBL" id="AMQM01005723">
    <property type="status" value="NOT_ANNOTATED_CDS"/>
    <property type="molecule type" value="Genomic_DNA"/>
</dbReference>
<dbReference type="Gene3D" id="1.20.1070.10">
    <property type="entry name" value="Rhodopsin 7-helix transmembrane proteins"/>
    <property type="match status" value="1"/>
</dbReference>
<dbReference type="HOGENOM" id="CLU_167791_0_1_1"/>
<evidence type="ECO:0000256" key="10">
    <source>
        <dbReference type="SAM" id="Phobius"/>
    </source>
</evidence>
<keyword evidence="9" id="KW-0807">Transducer</keyword>
<keyword evidence="3 10" id="KW-0812">Transmembrane</keyword>
<dbReference type="GeneID" id="20196057"/>
<proteinExistence type="predicted"/>
<dbReference type="EMBL" id="KB097070">
    <property type="protein sequence ID" value="ESN99782.1"/>
    <property type="molecule type" value="Genomic_DNA"/>
</dbReference>
<organism evidence="13 14">
    <name type="scientific">Helobdella robusta</name>
    <name type="common">Californian leech</name>
    <dbReference type="NCBI Taxonomy" id="6412"/>
    <lineage>
        <taxon>Eukaryota</taxon>
        <taxon>Metazoa</taxon>
        <taxon>Spiralia</taxon>
        <taxon>Lophotrochozoa</taxon>
        <taxon>Annelida</taxon>
        <taxon>Clitellata</taxon>
        <taxon>Hirudinea</taxon>
        <taxon>Rhynchobdellida</taxon>
        <taxon>Glossiphoniidae</taxon>
        <taxon>Helobdella</taxon>
    </lineage>
</organism>
<keyword evidence="14" id="KW-1185">Reference proteome</keyword>
<evidence type="ECO:0000256" key="7">
    <source>
        <dbReference type="ARBA" id="ARBA00023157"/>
    </source>
</evidence>
<dbReference type="InParanoid" id="T1EHK7"/>
<dbReference type="RefSeq" id="XP_009022138.1">
    <property type="nucleotide sequence ID" value="XM_009023890.1"/>
</dbReference>
<keyword evidence="5" id="KW-0297">G-protein coupled receptor</keyword>
<evidence type="ECO:0000259" key="11">
    <source>
        <dbReference type="PROSITE" id="PS50262"/>
    </source>
</evidence>